<dbReference type="Pfam" id="PF02779">
    <property type="entry name" value="Transket_pyr"/>
    <property type="match status" value="1"/>
</dbReference>
<dbReference type="RefSeq" id="WP_349173402.1">
    <property type="nucleotide sequence ID" value="NZ_JBBMEU010000024.1"/>
</dbReference>
<dbReference type="Proteomes" id="UP001433088">
    <property type="component" value="Unassembled WGS sequence"/>
</dbReference>
<dbReference type="InterPro" id="IPR029061">
    <property type="entry name" value="THDP-binding"/>
</dbReference>
<keyword evidence="3" id="KW-1185">Reference proteome</keyword>
<gene>
    <name evidence="2" type="ORF">WMO23_05275</name>
</gene>
<dbReference type="PANTHER" id="PTHR43825">
    <property type="entry name" value="PYRUVATE DEHYDROGENASE E1 COMPONENT"/>
    <property type="match status" value="1"/>
</dbReference>
<dbReference type="InterPro" id="IPR051157">
    <property type="entry name" value="PDH/Transketolase"/>
</dbReference>
<dbReference type="SUPFAM" id="SSF52518">
    <property type="entry name" value="Thiamin diphosphate-binding fold (THDP-binding)"/>
    <property type="match status" value="1"/>
</dbReference>
<dbReference type="InterPro" id="IPR005475">
    <property type="entry name" value="Transketolase-like_Pyr-bd"/>
</dbReference>
<dbReference type="SUPFAM" id="SSF52922">
    <property type="entry name" value="TK C-terminal domain-like"/>
    <property type="match status" value="1"/>
</dbReference>
<dbReference type="InterPro" id="IPR009014">
    <property type="entry name" value="Transketo_C/PFOR_II"/>
</dbReference>
<name>A0ABV1CXS5_9FIRM</name>
<protein>
    <submittedName>
        <fullName evidence="2">Transketolase family protein</fullName>
    </submittedName>
</protein>
<dbReference type="PANTHER" id="PTHR43825:SF1">
    <property type="entry name" value="TRANSKETOLASE-LIKE PYRIMIDINE-BINDING DOMAIN-CONTAINING PROTEIN"/>
    <property type="match status" value="1"/>
</dbReference>
<accession>A0ABV1CXS5</accession>
<dbReference type="SMART" id="SM00861">
    <property type="entry name" value="Transket_pyr"/>
    <property type="match status" value="1"/>
</dbReference>
<evidence type="ECO:0000313" key="3">
    <source>
        <dbReference type="Proteomes" id="UP001433088"/>
    </source>
</evidence>
<dbReference type="CDD" id="cd07033">
    <property type="entry name" value="TPP_PYR_DXS_TK_like"/>
    <property type="match status" value="1"/>
</dbReference>
<reference evidence="2 3" key="1">
    <citation type="submission" date="2024-03" db="EMBL/GenBank/DDBJ databases">
        <title>Human intestinal bacterial collection.</title>
        <authorList>
            <person name="Pauvert C."/>
            <person name="Hitch T.C.A."/>
            <person name="Clavel T."/>
        </authorList>
    </citation>
    <scope>NUCLEOTIDE SEQUENCE [LARGE SCALE GENOMIC DNA]</scope>
    <source>
        <strain evidence="2 3">CLA-AA-H81</strain>
    </source>
</reference>
<dbReference type="Pfam" id="PF02780">
    <property type="entry name" value="Transketolase_C"/>
    <property type="match status" value="1"/>
</dbReference>
<comment type="caution">
    <text evidence="2">The sequence shown here is derived from an EMBL/GenBank/DDBJ whole genome shotgun (WGS) entry which is preliminary data.</text>
</comment>
<dbReference type="Gene3D" id="3.40.50.970">
    <property type="match status" value="1"/>
</dbReference>
<proteinExistence type="predicted"/>
<evidence type="ECO:0000259" key="1">
    <source>
        <dbReference type="SMART" id="SM00861"/>
    </source>
</evidence>
<sequence length="308" mass="32669">MARRRRKKNVNGHLLETELYKNPRIVVLDADLGSSTRSIAFKKVAPERYFDMGISEQDMMGTAAGFAACGKIPLASTFAVFGTGRAFEQIRNSICLPKLNVKICATHAGLSVGEDGATHQSVEDMAIMRSLPNMTVVCPADGAETEAVIRAAVAHDGPVYVRMGRAKVDDVYQSGCPFQWGKGTVLRDGCDAAVIATGLMVQEALKAADILANRGCQVMVIDMAAIKPLDEDLVVAAARKTGFVVTAEEHSVIGGLGGAVAETLSRRCPTRQAYVGIQDCFGESGKAGDLLKEYGLTAEAIVDACLLA</sequence>
<dbReference type="EMBL" id="JBBMEU010000024">
    <property type="protein sequence ID" value="MEQ2422142.1"/>
    <property type="molecule type" value="Genomic_DNA"/>
</dbReference>
<dbReference type="InterPro" id="IPR033248">
    <property type="entry name" value="Transketolase_C"/>
</dbReference>
<dbReference type="Gene3D" id="3.40.50.920">
    <property type="match status" value="1"/>
</dbReference>
<organism evidence="2 3">
    <name type="scientific">Megasphaera intestinihominis</name>
    <dbReference type="NCBI Taxonomy" id="3133159"/>
    <lineage>
        <taxon>Bacteria</taxon>
        <taxon>Bacillati</taxon>
        <taxon>Bacillota</taxon>
        <taxon>Negativicutes</taxon>
        <taxon>Veillonellales</taxon>
        <taxon>Veillonellaceae</taxon>
        <taxon>Megasphaera</taxon>
    </lineage>
</organism>
<evidence type="ECO:0000313" key="2">
    <source>
        <dbReference type="EMBL" id="MEQ2422142.1"/>
    </source>
</evidence>
<feature type="domain" description="Transketolase-like pyrimidine-binding" evidence="1">
    <location>
        <begin position="5"/>
        <end position="171"/>
    </location>
</feature>